<sequence length="69" mass="7348">MNDLTFAVSGLTCQGCVRSVTKAIQKSDPQAQVEVNLDEMKLKAQTQLSAAELQARIEAAGFSGHEIAV</sequence>
<dbReference type="Pfam" id="PF00403">
    <property type="entry name" value="HMA"/>
    <property type="match status" value="1"/>
</dbReference>
<dbReference type="PROSITE" id="PS01047">
    <property type="entry name" value="HMA_1"/>
    <property type="match status" value="1"/>
</dbReference>
<dbReference type="PROSITE" id="PS50846">
    <property type="entry name" value="HMA_2"/>
    <property type="match status" value="1"/>
</dbReference>
<dbReference type="InterPro" id="IPR006121">
    <property type="entry name" value="HMA_dom"/>
</dbReference>
<name>A0A2M7G750_9BACT</name>
<accession>A0A2M7G750</accession>
<dbReference type="CDD" id="cd00371">
    <property type="entry name" value="HMA"/>
    <property type="match status" value="1"/>
</dbReference>
<evidence type="ECO:0000259" key="2">
    <source>
        <dbReference type="PROSITE" id="PS50846"/>
    </source>
</evidence>
<dbReference type="Proteomes" id="UP000231019">
    <property type="component" value="Unassembled WGS sequence"/>
</dbReference>
<protein>
    <recommendedName>
        <fullName evidence="2">HMA domain-containing protein</fullName>
    </recommendedName>
</protein>
<organism evidence="3 4">
    <name type="scientific">bacterium (Candidatus Blackallbacteria) CG17_big_fil_post_rev_8_21_14_2_50_48_46</name>
    <dbReference type="NCBI Taxonomy" id="2014261"/>
    <lineage>
        <taxon>Bacteria</taxon>
        <taxon>Candidatus Blackallbacteria</taxon>
    </lineage>
</organism>
<dbReference type="InterPro" id="IPR036163">
    <property type="entry name" value="HMA_dom_sf"/>
</dbReference>
<evidence type="ECO:0000256" key="1">
    <source>
        <dbReference type="ARBA" id="ARBA00022723"/>
    </source>
</evidence>
<dbReference type="AlphaFoldDB" id="A0A2M7G750"/>
<feature type="domain" description="HMA" evidence="2">
    <location>
        <begin position="2"/>
        <end position="65"/>
    </location>
</feature>
<reference evidence="3 4" key="1">
    <citation type="submission" date="2017-09" db="EMBL/GenBank/DDBJ databases">
        <title>Depth-based differentiation of microbial function through sediment-hosted aquifers and enrichment of novel symbionts in the deep terrestrial subsurface.</title>
        <authorList>
            <person name="Probst A.J."/>
            <person name="Ladd B."/>
            <person name="Jarett J.K."/>
            <person name="Geller-Mcgrath D.E."/>
            <person name="Sieber C.M."/>
            <person name="Emerson J.B."/>
            <person name="Anantharaman K."/>
            <person name="Thomas B.C."/>
            <person name="Malmstrom R."/>
            <person name="Stieglmeier M."/>
            <person name="Klingl A."/>
            <person name="Woyke T."/>
            <person name="Ryan C.M."/>
            <person name="Banfield J.F."/>
        </authorList>
    </citation>
    <scope>NUCLEOTIDE SEQUENCE [LARGE SCALE GENOMIC DNA]</scope>
    <source>
        <strain evidence="3">CG17_big_fil_post_rev_8_21_14_2_50_48_46</strain>
    </source>
</reference>
<dbReference type="EMBL" id="PFFQ01000020">
    <property type="protein sequence ID" value="PIW17763.1"/>
    <property type="molecule type" value="Genomic_DNA"/>
</dbReference>
<keyword evidence="1" id="KW-0479">Metal-binding</keyword>
<comment type="caution">
    <text evidence="3">The sequence shown here is derived from an EMBL/GenBank/DDBJ whole genome shotgun (WGS) entry which is preliminary data.</text>
</comment>
<dbReference type="Gene3D" id="3.30.70.100">
    <property type="match status" value="1"/>
</dbReference>
<proteinExistence type="predicted"/>
<dbReference type="GO" id="GO:0046872">
    <property type="term" value="F:metal ion binding"/>
    <property type="evidence" value="ECO:0007669"/>
    <property type="project" value="UniProtKB-KW"/>
</dbReference>
<dbReference type="InterPro" id="IPR017969">
    <property type="entry name" value="Heavy-metal-associated_CS"/>
</dbReference>
<evidence type="ECO:0000313" key="4">
    <source>
        <dbReference type="Proteomes" id="UP000231019"/>
    </source>
</evidence>
<evidence type="ECO:0000313" key="3">
    <source>
        <dbReference type="EMBL" id="PIW17763.1"/>
    </source>
</evidence>
<dbReference type="SUPFAM" id="SSF55008">
    <property type="entry name" value="HMA, heavy metal-associated domain"/>
    <property type="match status" value="1"/>
</dbReference>
<gene>
    <name evidence="3" type="ORF">COW36_07410</name>
</gene>